<feature type="compositionally biased region" description="Basic and acidic residues" evidence="2">
    <location>
        <begin position="504"/>
        <end position="538"/>
    </location>
</feature>
<proteinExistence type="predicted"/>
<evidence type="ECO:0000313" key="5">
    <source>
        <dbReference type="Proteomes" id="UP001378592"/>
    </source>
</evidence>
<feature type="coiled-coil region" evidence="1">
    <location>
        <begin position="154"/>
        <end position="181"/>
    </location>
</feature>
<reference evidence="4 5" key="1">
    <citation type="submission" date="2024-03" db="EMBL/GenBank/DDBJ databases">
        <title>The genome assembly and annotation of the cricket Gryllus longicercus Weissman &amp; Gray.</title>
        <authorList>
            <person name="Szrajer S."/>
            <person name="Gray D."/>
            <person name="Ylla G."/>
        </authorList>
    </citation>
    <scope>NUCLEOTIDE SEQUENCE [LARGE SCALE GENOMIC DNA]</scope>
    <source>
        <strain evidence="4">DAG 2021-001</strain>
        <tissue evidence="4">Whole body minus gut</tissue>
    </source>
</reference>
<evidence type="ECO:0000256" key="3">
    <source>
        <dbReference type="SAM" id="Phobius"/>
    </source>
</evidence>
<dbReference type="Proteomes" id="UP001378592">
    <property type="component" value="Unassembled WGS sequence"/>
</dbReference>
<feature type="region of interest" description="Disordered" evidence="2">
    <location>
        <begin position="1"/>
        <end position="68"/>
    </location>
</feature>
<evidence type="ECO:0000313" key="4">
    <source>
        <dbReference type="EMBL" id="KAK7865935.1"/>
    </source>
</evidence>
<dbReference type="AlphaFoldDB" id="A0AAN9Z8N9"/>
<evidence type="ECO:0000256" key="1">
    <source>
        <dbReference type="SAM" id="Coils"/>
    </source>
</evidence>
<organism evidence="4 5">
    <name type="scientific">Gryllus longicercus</name>
    <dbReference type="NCBI Taxonomy" id="2509291"/>
    <lineage>
        <taxon>Eukaryota</taxon>
        <taxon>Metazoa</taxon>
        <taxon>Ecdysozoa</taxon>
        <taxon>Arthropoda</taxon>
        <taxon>Hexapoda</taxon>
        <taxon>Insecta</taxon>
        <taxon>Pterygota</taxon>
        <taxon>Neoptera</taxon>
        <taxon>Polyneoptera</taxon>
        <taxon>Orthoptera</taxon>
        <taxon>Ensifera</taxon>
        <taxon>Gryllidea</taxon>
        <taxon>Grylloidea</taxon>
        <taxon>Gryllidae</taxon>
        <taxon>Gryllinae</taxon>
        <taxon>Gryllus</taxon>
    </lineage>
</organism>
<feature type="compositionally biased region" description="Polar residues" evidence="2">
    <location>
        <begin position="1"/>
        <end position="35"/>
    </location>
</feature>
<keyword evidence="3" id="KW-1133">Transmembrane helix</keyword>
<keyword evidence="3" id="KW-0812">Transmembrane</keyword>
<gene>
    <name evidence="4" type="ORF">R5R35_005007</name>
</gene>
<feature type="region of interest" description="Disordered" evidence="2">
    <location>
        <begin position="469"/>
        <end position="538"/>
    </location>
</feature>
<feature type="transmembrane region" description="Helical" evidence="3">
    <location>
        <begin position="120"/>
        <end position="143"/>
    </location>
</feature>
<dbReference type="EMBL" id="JAZDUA010000161">
    <property type="protein sequence ID" value="KAK7865935.1"/>
    <property type="molecule type" value="Genomic_DNA"/>
</dbReference>
<protein>
    <submittedName>
        <fullName evidence="4">Uncharacterized protein</fullName>
    </submittedName>
</protein>
<accession>A0AAN9Z8N9</accession>
<feature type="compositionally biased region" description="Basic and acidic residues" evidence="2">
    <location>
        <begin position="469"/>
        <end position="482"/>
    </location>
</feature>
<comment type="caution">
    <text evidence="4">The sequence shown here is derived from an EMBL/GenBank/DDBJ whole genome shotgun (WGS) entry which is preliminary data.</text>
</comment>
<name>A0AAN9Z8N9_9ORTH</name>
<sequence length="755" mass="88205">MDEPKNTSNNEVDLSDSWTIVNSDDSEVNANVETGETSDSESLEVLEVEQETSEQNSQDDLESSLPKQNLNVCSEEEENYSEECSEDCHDSFLIEDPLIHLAEIQKVRNYVHHPSAYINMWLSVVMVIAIAVTLGLGIGHYLGSKRFARAKDMIHHLKYENQILEQELADVTTKNKHCESDLLRRVRQLVVELNESELPGSYCRRNHFQDMYANLMHGHDEDVCYAEENPLFANFRKHNFVNDTLPQFVHWISCISDGEQVMDYPFEDEFMINRSYIITKNSDNTLSDIELLPKLEVIKDQMHSNTSHFQFSKLNTHLTYLHSLLKKWNEFHGNLKLPASDSKTEGLAGLQDTEHLSDVAHKVVHAVSGSPYKVLNENVRCRLPNSSNDFCRLNQINQCVLHEKSQKKEKKCYALTKAQLLCSLLQRSKKKQGNKIMLGKQKVYAKKDKKSEVQQFSFEQKKYRKVEKAKYTNEKKNGKGENGKLGTKVLNYSESVSKRMKKKDKAENSKKADSKEKNNKFRYIKKNENVDKKEKKHDQSEIHYNHLHGQKKQLSKPITKYIKQLNNYERNENIKSKGKQHINFEKNKKKYKGKFSNSEKMNRMIADNLISYSNDQRQRKFHKSYKKLTEYGKRVAYSRFGSSKKSFHKYEKLPSTKNSNRNPITDLKKCSSVEGHCKFYSKDKRISDKKHYKFAFSGKSYKFKTQSIEKKNDNENSSCKYSFLTHKKDENFPKYLKERGKIYDLHMQEMKVFKT</sequence>
<keyword evidence="1" id="KW-0175">Coiled coil</keyword>
<keyword evidence="3" id="KW-0472">Membrane</keyword>
<feature type="compositionally biased region" description="Acidic residues" evidence="2">
    <location>
        <begin position="36"/>
        <end position="62"/>
    </location>
</feature>
<keyword evidence="5" id="KW-1185">Reference proteome</keyword>
<evidence type="ECO:0000256" key="2">
    <source>
        <dbReference type="SAM" id="MobiDB-lite"/>
    </source>
</evidence>